<comment type="similarity">
    <text evidence="3">In the C-terminal section; belongs to the trehalose phosphatase family.</text>
</comment>
<dbReference type="InterPro" id="IPR036412">
    <property type="entry name" value="HAD-like_sf"/>
</dbReference>
<keyword evidence="7" id="KW-0808">Transferase</keyword>
<comment type="similarity">
    <text evidence="2">In the N-terminal section; belongs to the glycosyltransferase 20 family.</text>
</comment>
<feature type="compositionally biased region" description="Basic and acidic residues" evidence="6">
    <location>
        <begin position="138"/>
        <end position="148"/>
    </location>
</feature>
<dbReference type="GO" id="GO:0005992">
    <property type="term" value="P:trehalose biosynthetic process"/>
    <property type="evidence" value="ECO:0007669"/>
    <property type="project" value="InterPro"/>
</dbReference>
<feature type="region of interest" description="Disordered" evidence="6">
    <location>
        <begin position="109"/>
        <end position="128"/>
    </location>
</feature>
<dbReference type="CDD" id="cd03788">
    <property type="entry name" value="GT20_TPS"/>
    <property type="match status" value="1"/>
</dbReference>
<keyword evidence="8" id="KW-1185">Reference proteome</keyword>
<keyword evidence="5" id="KW-0597">Phosphoprotein</keyword>
<dbReference type="OrthoDB" id="755951at2759"/>
<dbReference type="InterPro" id="IPR023214">
    <property type="entry name" value="HAD_sf"/>
</dbReference>
<evidence type="ECO:0000313" key="8">
    <source>
        <dbReference type="Proteomes" id="UP000800092"/>
    </source>
</evidence>
<evidence type="ECO:0000256" key="3">
    <source>
        <dbReference type="ARBA" id="ARBA00006330"/>
    </source>
</evidence>
<dbReference type="AlphaFoldDB" id="A0A6A6HJC1"/>
<evidence type="ECO:0000256" key="4">
    <source>
        <dbReference type="ARBA" id="ARBA00022490"/>
    </source>
</evidence>
<reference evidence="7" key="1">
    <citation type="journal article" date="2020" name="Stud. Mycol.">
        <title>101 Dothideomycetes genomes: a test case for predicting lifestyles and emergence of pathogens.</title>
        <authorList>
            <person name="Haridas S."/>
            <person name="Albert R."/>
            <person name="Binder M."/>
            <person name="Bloem J."/>
            <person name="Labutti K."/>
            <person name="Salamov A."/>
            <person name="Andreopoulos B."/>
            <person name="Baker S."/>
            <person name="Barry K."/>
            <person name="Bills G."/>
            <person name="Bluhm B."/>
            <person name="Cannon C."/>
            <person name="Castanera R."/>
            <person name="Culley D."/>
            <person name="Daum C."/>
            <person name="Ezra D."/>
            <person name="Gonzalez J."/>
            <person name="Henrissat B."/>
            <person name="Kuo A."/>
            <person name="Liang C."/>
            <person name="Lipzen A."/>
            <person name="Lutzoni F."/>
            <person name="Magnuson J."/>
            <person name="Mondo S."/>
            <person name="Nolan M."/>
            <person name="Ohm R."/>
            <person name="Pangilinan J."/>
            <person name="Park H.-J."/>
            <person name="Ramirez L."/>
            <person name="Alfaro M."/>
            <person name="Sun H."/>
            <person name="Tritt A."/>
            <person name="Yoshinaga Y."/>
            <person name="Zwiers L.-H."/>
            <person name="Turgeon B."/>
            <person name="Goodwin S."/>
            <person name="Spatafora J."/>
            <person name="Crous P."/>
            <person name="Grigoriev I."/>
        </authorList>
    </citation>
    <scope>NUCLEOTIDE SEQUENCE</scope>
    <source>
        <strain evidence="7">Tuck. ex Michener</strain>
    </source>
</reference>
<evidence type="ECO:0000256" key="5">
    <source>
        <dbReference type="ARBA" id="ARBA00022553"/>
    </source>
</evidence>
<dbReference type="PANTHER" id="PTHR10788:SF15">
    <property type="entry name" value="TREHALOSE SYNTHASE COMPLEX REGULATORY SUBUNIT TPS3-RELATED"/>
    <property type="match status" value="1"/>
</dbReference>
<dbReference type="EMBL" id="ML991779">
    <property type="protein sequence ID" value="KAF2237560.1"/>
    <property type="molecule type" value="Genomic_DNA"/>
</dbReference>
<protein>
    <submittedName>
        <fullName evidence="7">Glycosyltransferase family 20 protein</fullName>
    </submittedName>
</protein>
<dbReference type="GO" id="GO:0005829">
    <property type="term" value="C:cytosol"/>
    <property type="evidence" value="ECO:0007669"/>
    <property type="project" value="TreeGrafter"/>
</dbReference>
<dbReference type="FunFam" id="3.40.50.2000:FF:000036">
    <property type="entry name" value="Alpha,alpha-trehalose-phosphate synthase subunit Tps2"/>
    <property type="match status" value="1"/>
</dbReference>
<keyword evidence="4" id="KW-0963">Cytoplasm</keyword>
<dbReference type="NCBIfam" id="TIGR01484">
    <property type="entry name" value="HAD-SF-IIB"/>
    <property type="match status" value="1"/>
</dbReference>
<comment type="subcellular location">
    <subcellularLocation>
        <location evidence="1">Cytoplasm</location>
    </subcellularLocation>
</comment>
<dbReference type="Gene3D" id="3.40.50.2000">
    <property type="entry name" value="Glycogen Phosphorylase B"/>
    <property type="match status" value="2"/>
</dbReference>
<organism evidence="7 8">
    <name type="scientific">Viridothelium virens</name>
    <name type="common">Speckled blister lichen</name>
    <name type="synonym">Trypethelium virens</name>
    <dbReference type="NCBI Taxonomy" id="1048519"/>
    <lineage>
        <taxon>Eukaryota</taxon>
        <taxon>Fungi</taxon>
        <taxon>Dikarya</taxon>
        <taxon>Ascomycota</taxon>
        <taxon>Pezizomycotina</taxon>
        <taxon>Dothideomycetes</taxon>
        <taxon>Dothideomycetes incertae sedis</taxon>
        <taxon>Trypetheliales</taxon>
        <taxon>Trypetheliaceae</taxon>
        <taxon>Viridothelium</taxon>
    </lineage>
</organism>
<dbReference type="PANTHER" id="PTHR10788">
    <property type="entry name" value="TREHALOSE-6-PHOSPHATE SYNTHASE"/>
    <property type="match status" value="1"/>
</dbReference>
<dbReference type="InterPro" id="IPR001830">
    <property type="entry name" value="Glyco_trans_20"/>
</dbReference>
<dbReference type="GO" id="GO:0003825">
    <property type="term" value="F:alpha,alpha-trehalose-phosphate synthase (UDP-forming) activity"/>
    <property type="evidence" value="ECO:0007669"/>
    <property type="project" value="TreeGrafter"/>
</dbReference>
<evidence type="ECO:0000256" key="6">
    <source>
        <dbReference type="SAM" id="MobiDB-lite"/>
    </source>
</evidence>
<dbReference type="Pfam" id="PF00982">
    <property type="entry name" value="Glyco_transf_20"/>
    <property type="match status" value="1"/>
</dbReference>
<dbReference type="Pfam" id="PF02358">
    <property type="entry name" value="Trehalose_PPase"/>
    <property type="match status" value="1"/>
</dbReference>
<dbReference type="InterPro" id="IPR003337">
    <property type="entry name" value="Trehalose_PPase"/>
</dbReference>
<evidence type="ECO:0000256" key="2">
    <source>
        <dbReference type="ARBA" id="ARBA00005409"/>
    </source>
</evidence>
<feature type="region of interest" description="Disordered" evidence="6">
    <location>
        <begin position="138"/>
        <end position="171"/>
    </location>
</feature>
<feature type="compositionally biased region" description="Pro residues" evidence="6">
    <location>
        <begin position="33"/>
        <end position="43"/>
    </location>
</feature>
<evidence type="ECO:0000256" key="1">
    <source>
        <dbReference type="ARBA" id="ARBA00004496"/>
    </source>
</evidence>
<accession>A0A6A6HJC1</accession>
<name>A0A6A6HJC1_VIRVR</name>
<gene>
    <name evidence="7" type="ORF">EV356DRAFT_529891</name>
</gene>
<dbReference type="GO" id="GO:0005946">
    <property type="term" value="C:alpha,alpha-trehalose-phosphate synthase complex (UDP-forming)"/>
    <property type="evidence" value="ECO:0007669"/>
    <property type="project" value="TreeGrafter"/>
</dbReference>
<dbReference type="GO" id="GO:0030234">
    <property type="term" value="F:enzyme regulator activity"/>
    <property type="evidence" value="ECO:0007669"/>
    <property type="project" value="UniProtKB-ARBA"/>
</dbReference>
<feature type="compositionally biased region" description="Low complexity" evidence="6">
    <location>
        <begin position="23"/>
        <end position="32"/>
    </location>
</feature>
<proteinExistence type="inferred from homology"/>
<dbReference type="FunFam" id="3.30.70.1020:FF:000001">
    <property type="entry name" value="Alpha,alpha-trehalose-phosphate synthase [UDP-forming] 1"/>
    <property type="match status" value="1"/>
</dbReference>
<dbReference type="InterPro" id="IPR006379">
    <property type="entry name" value="HAD-SF_hydro_IIB"/>
</dbReference>
<dbReference type="Proteomes" id="UP000800092">
    <property type="component" value="Unassembled WGS sequence"/>
</dbReference>
<sequence>MPTFVAAFFLPYTVDFHDEPNDAQQHLQQQQQVPPPRPAPPIRIPSHKSLHELQQPSLFTGPTPPTTPDPNADLEEFFAQSRPTAAKHFLKHSDARAFIRNDSHIDEWDSSAGIFNQPRSRAGPAPPDDILEYAKAQEKLKQQRERKQSPRTRSSRASSGERFTGDNWTIEPAVQGNGGLANAVRAAQNSQNVEDVLWVGTLGFPTDTLLDGKKEEISERLENEYDALAVYASDSDLDGHYAHYCKTILWPVLHYQIPDHPKSKAYEDHSWVYYVNINQAFADKICRSYKRGDTIWIHDYHLLLVPGMIRKKLPDAQIGFFLHSAFPSSEVFRCLSTRKQLLEGMLGANLIAFQTSEYAHHFLQTCSRLLIVEATADGVQLEDHFVNVTSLAMGIDPGALATAREEQEVRDWIKVIRERYADKRLIVARDKLDNVRGVRQKLLAFELFLNKHPEWRGKVVLLQVATSTNEKQSELVATVSDIVTRIDSVHSTLAHQPLVFLKQDIGFPQYLALLSVADVLMITSLREGMNLTAHEFVYCQDGKESQSKKHGPLILSEFTGSAAVFGGHQLSVNPWDYQKCAEAIRIALEMTDTERARRYERLRHVVMTQTGEYWMSALSKQLTQVHEEHYQRDTMSIPRLSVTQLTQKYKAATRGRLFILDYEGTLALHGSVSLQVITSPQRVIDTLNELLEDPLNIVYIMSGRTPEELERLFRQCPGLGIIAENGCFVREHSPNASETIPWLEFPDLEQMQLWKGAVRQILQYYHERVEGSWIEERHCSLIFHYENAEDMDGAARQAGDCANHINDACESQRVHAVPTVDKAVVIEPLDWSKGSAAAEVYMKLRHQAMEKQQEEARISADGSADEELSAEGKVNSEAVAKSTGVRLASQTPAPIDFLLVAGDDREDEIVFRWANKLADGNGLAGKVRDVTTVSVGKRNTEAMATLTQGTTGLVTALQRLARSC</sequence>
<dbReference type="GO" id="GO:0004805">
    <property type="term" value="F:trehalose-phosphatase activity"/>
    <property type="evidence" value="ECO:0007669"/>
    <property type="project" value="TreeGrafter"/>
</dbReference>
<evidence type="ECO:0000313" key="7">
    <source>
        <dbReference type="EMBL" id="KAF2237560.1"/>
    </source>
</evidence>
<dbReference type="SUPFAM" id="SSF53756">
    <property type="entry name" value="UDP-Glycosyltransferase/glycogen phosphorylase"/>
    <property type="match status" value="1"/>
</dbReference>
<dbReference type="SUPFAM" id="SSF56784">
    <property type="entry name" value="HAD-like"/>
    <property type="match status" value="1"/>
</dbReference>
<dbReference type="FunFam" id="3.40.50.2000:FF:000099">
    <property type="entry name" value="Alpha,alpha-trehalose phosphate synthase subunit, putative"/>
    <property type="match status" value="1"/>
</dbReference>
<feature type="region of interest" description="Disordered" evidence="6">
    <location>
        <begin position="22"/>
        <end position="46"/>
    </location>
</feature>
<dbReference type="Gene3D" id="3.40.50.1000">
    <property type="entry name" value="HAD superfamily/HAD-like"/>
    <property type="match status" value="2"/>
</dbReference>